<dbReference type="OrthoDB" id="166264at2"/>
<dbReference type="AlphaFoldDB" id="A0A563ELE1"/>
<dbReference type="PRINTS" id="PR00033">
    <property type="entry name" value="HTHASNC"/>
</dbReference>
<dbReference type="CDD" id="cd00090">
    <property type="entry name" value="HTH_ARSR"/>
    <property type="match status" value="1"/>
</dbReference>
<keyword evidence="3" id="KW-0804">Transcription</keyword>
<dbReference type="EMBL" id="VOBR01000023">
    <property type="protein sequence ID" value="TWP47910.1"/>
    <property type="molecule type" value="Genomic_DNA"/>
</dbReference>
<dbReference type="InterPro" id="IPR036388">
    <property type="entry name" value="WH-like_DNA-bd_sf"/>
</dbReference>
<proteinExistence type="predicted"/>
<dbReference type="SUPFAM" id="SSF46785">
    <property type="entry name" value="Winged helix' DNA-binding domain"/>
    <property type="match status" value="1"/>
</dbReference>
<evidence type="ECO:0000313" key="5">
    <source>
        <dbReference type="EMBL" id="TWP47910.1"/>
    </source>
</evidence>
<dbReference type="FunFam" id="1.10.10.10:FF:000186">
    <property type="entry name" value="AsnC family transcriptional regulator"/>
    <property type="match status" value="1"/>
</dbReference>
<dbReference type="PANTHER" id="PTHR30154">
    <property type="entry name" value="LEUCINE-RESPONSIVE REGULATORY PROTEIN"/>
    <property type="match status" value="1"/>
</dbReference>
<gene>
    <name evidence="5" type="ORF">FKR81_29970</name>
</gene>
<dbReference type="Proteomes" id="UP000316639">
    <property type="component" value="Unassembled WGS sequence"/>
</dbReference>
<dbReference type="GO" id="GO:0043565">
    <property type="term" value="F:sequence-specific DNA binding"/>
    <property type="evidence" value="ECO:0007669"/>
    <property type="project" value="InterPro"/>
</dbReference>
<evidence type="ECO:0000256" key="2">
    <source>
        <dbReference type="ARBA" id="ARBA00023125"/>
    </source>
</evidence>
<dbReference type="SUPFAM" id="SSF54909">
    <property type="entry name" value="Dimeric alpha+beta barrel"/>
    <property type="match status" value="1"/>
</dbReference>
<dbReference type="GO" id="GO:0043200">
    <property type="term" value="P:response to amino acid"/>
    <property type="evidence" value="ECO:0007669"/>
    <property type="project" value="TreeGrafter"/>
</dbReference>
<evidence type="ECO:0000313" key="6">
    <source>
        <dbReference type="Proteomes" id="UP000316639"/>
    </source>
</evidence>
<dbReference type="SMART" id="SM00344">
    <property type="entry name" value="HTH_ASNC"/>
    <property type="match status" value="1"/>
</dbReference>
<dbReference type="InterPro" id="IPR000485">
    <property type="entry name" value="AsnC-type_HTH_dom"/>
</dbReference>
<dbReference type="InterPro" id="IPR036390">
    <property type="entry name" value="WH_DNA-bd_sf"/>
</dbReference>
<dbReference type="PANTHER" id="PTHR30154:SF53">
    <property type="entry name" value="HTH-TYPE TRANSCRIPTIONAL REGULATOR LRPC"/>
    <property type="match status" value="1"/>
</dbReference>
<dbReference type="InterPro" id="IPR011008">
    <property type="entry name" value="Dimeric_a/b-barrel"/>
</dbReference>
<organism evidence="5 6">
    <name type="scientific">Lentzea tibetensis</name>
    <dbReference type="NCBI Taxonomy" id="2591470"/>
    <lineage>
        <taxon>Bacteria</taxon>
        <taxon>Bacillati</taxon>
        <taxon>Actinomycetota</taxon>
        <taxon>Actinomycetes</taxon>
        <taxon>Pseudonocardiales</taxon>
        <taxon>Pseudonocardiaceae</taxon>
        <taxon>Lentzea</taxon>
    </lineage>
</organism>
<evidence type="ECO:0000259" key="4">
    <source>
        <dbReference type="PROSITE" id="PS50956"/>
    </source>
</evidence>
<dbReference type="Pfam" id="PF01037">
    <property type="entry name" value="AsnC_trans_reg"/>
    <property type="match status" value="1"/>
</dbReference>
<name>A0A563ELE1_9PSEU</name>
<dbReference type="PROSITE" id="PS50956">
    <property type="entry name" value="HTH_ASNC_2"/>
    <property type="match status" value="1"/>
</dbReference>
<evidence type="ECO:0000256" key="1">
    <source>
        <dbReference type="ARBA" id="ARBA00023015"/>
    </source>
</evidence>
<keyword evidence="2" id="KW-0238">DNA-binding</keyword>
<protein>
    <submittedName>
        <fullName evidence="5">Lrp/AsnC family transcriptional regulator</fullName>
    </submittedName>
</protein>
<dbReference type="InterPro" id="IPR019888">
    <property type="entry name" value="Tscrpt_reg_AsnC-like"/>
</dbReference>
<dbReference type="InterPro" id="IPR011991">
    <property type="entry name" value="ArsR-like_HTH"/>
</dbReference>
<feature type="domain" description="HTH asnC-type" evidence="4">
    <location>
        <begin position="3"/>
        <end position="64"/>
    </location>
</feature>
<comment type="caution">
    <text evidence="5">The sequence shown here is derived from an EMBL/GenBank/DDBJ whole genome shotgun (WGS) entry which is preliminary data.</text>
</comment>
<dbReference type="InterPro" id="IPR019887">
    <property type="entry name" value="Tscrpt_reg_AsnC/Lrp_C"/>
</dbReference>
<dbReference type="Pfam" id="PF13412">
    <property type="entry name" value="HTH_24"/>
    <property type="match status" value="1"/>
</dbReference>
<reference evidence="5 6" key="1">
    <citation type="submission" date="2019-07" db="EMBL/GenBank/DDBJ databases">
        <title>Lentzea xizangensis sp. nov., isolated from Qinghai-Tibetan Plateau Soils.</title>
        <authorList>
            <person name="Huang J."/>
        </authorList>
    </citation>
    <scope>NUCLEOTIDE SEQUENCE [LARGE SCALE GENOMIC DNA]</scope>
    <source>
        <strain evidence="5 6">FXJ1.1311</strain>
    </source>
</reference>
<dbReference type="Gene3D" id="1.10.10.10">
    <property type="entry name" value="Winged helix-like DNA-binding domain superfamily/Winged helix DNA-binding domain"/>
    <property type="match status" value="1"/>
</dbReference>
<dbReference type="GO" id="GO:0005829">
    <property type="term" value="C:cytosol"/>
    <property type="evidence" value="ECO:0007669"/>
    <property type="project" value="TreeGrafter"/>
</dbReference>
<dbReference type="RefSeq" id="WP_146356934.1">
    <property type="nucleotide sequence ID" value="NZ_VOBR01000023.1"/>
</dbReference>
<keyword evidence="1" id="KW-0805">Transcription regulation</keyword>
<dbReference type="Gene3D" id="3.30.70.920">
    <property type="match status" value="1"/>
</dbReference>
<accession>A0A563ELE1</accession>
<evidence type="ECO:0000256" key="3">
    <source>
        <dbReference type="ARBA" id="ARBA00023163"/>
    </source>
</evidence>
<sequence length="154" mass="17292">MELDDLDWKILALLQEDGRMTFTELAKRVSLSAPATTERVRRLEAAGVITGYSATVDPQRVGLPIESIVRVRVRSLDTPRFRTNVLVLPQILGADHVTGDDCWLLRVVCRSMVELEQLVEEAQRYGDTTTSLVFSSHVRNRPVDISIFVGIVSR</sequence>
<keyword evidence="6" id="KW-1185">Reference proteome</keyword>